<protein>
    <recommendedName>
        <fullName evidence="1">RES domain-containing protein</fullName>
    </recommendedName>
</protein>
<reference evidence="2" key="1">
    <citation type="journal article" date="2014" name="Int. J. Syst. Evol. Microbiol.">
        <title>Complete genome sequence of Corynebacterium casei LMG S-19264T (=DSM 44701T), isolated from a smear-ripened cheese.</title>
        <authorList>
            <consortium name="US DOE Joint Genome Institute (JGI-PGF)"/>
            <person name="Walter F."/>
            <person name="Albersmeier A."/>
            <person name="Kalinowski J."/>
            <person name="Ruckert C."/>
        </authorList>
    </citation>
    <scope>NUCLEOTIDE SEQUENCE</scope>
    <source>
        <strain evidence="2">CGMCC 1.15725</strain>
    </source>
</reference>
<dbReference type="EMBL" id="BMJQ01000005">
    <property type="protein sequence ID" value="GGF16384.1"/>
    <property type="molecule type" value="Genomic_DNA"/>
</dbReference>
<dbReference type="Pfam" id="PF08808">
    <property type="entry name" value="RES"/>
    <property type="match status" value="1"/>
</dbReference>
<reference evidence="2" key="2">
    <citation type="submission" date="2020-09" db="EMBL/GenBank/DDBJ databases">
        <authorList>
            <person name="Sun Q."/>
            <person name="Zhou Y."/>
        </authorList>
    </citation>
    <scope>NUCLEOTIDE SEQUENCE</scope>
    <source>
        <strain evidence="2">CGMCC 1.15725</strain>
    </source>
</reference>
<proteinExistence type="predicted"/>
<dbReference type="AlphaFoldDB" id="A0A8J2YU29"/>
<name>A0A8J2YU29_9PROT</name>
<evidence type="ECO:0000259" key="1">
    <source>
        <dbReference type="SMART" id="SM00953"/>
    </source>
</evidence>
<dbReference type="RefSeq" id="WP_189045700.1">
    <property type="nucleotide sequence ID" value="NZ_BMJQ01000005.1"/>
</dbReference>
<dbReference type="Proteomes" id="UP000646365">
    <property type="component" value="Unassembled WGS sequence"/>
</dbReference>
<accession>A0A8J2YU29</accession>
<feature type="domain" description="RES" evidence="1">
    <location>
        <begin position="27"/>
        <end position="151"/>
    </location>
</feature>
<sequence length="168" mass="18005">MTPLPAALGGASLVAWRLDQAKHAQTWDSGEGAYQVGGRWNSAGVRAVYCSLDPATAILEVAVHKGFATLDTVAHVLTSLTVLDPAAVHVVEPATVPNPNWLRPGIPSAGQQRFGDSLIAQHKFVVIPSAVSTHSWNLIFDRAVADGAYRRETQEPFALDTRLHPPAR</sequence>
<evidence type="ECO:0000313" key="3">
    <source>
        <dbReference type="Proteomes" id="UP000646365"/>
    </source>
</evidence>
<gene>
    <name evidence="2" type="ORF">GCM10011611_22710</name>
</gene>
<dbReference type="InterPro" id="IPR014914">
    <property type="entry name" value="RES_dom"/>
</dbReference>
<keyword evidence="3" id="KW-1185">Reference proteome</keyword>
<evidence type="ECO:0000313" key="2">
    <source>
        <dbReference type="EMBL" id="GGF16384.1"/>
    </source>
</evidence>
<dbReference type="SMART" id="SM00953">
    <property type="entry name" value="RES"/>
    <property type="match status" value="1"/>
</dbReference>
<comment type="caution">
    <text evidence="2">The sequence shown here is derived from an EMBL/GenBank/DDBJ whole genome shotgun (WGS) entry which is preliminary data.</text>
</comment>
<organism evidence="2 3">
    <name type="scientific">Aliidongia dinghuensis</name>
    <dbReference type="NCBI Taxonomy" id="1867774"/>
    <lineage>
        <taxon>Bacteria</taxon>
        <taxon>Pseudomonadati</taxon>
        <taxon>Pseudomonadota</taxon>
        <taxon>Alphaproteobacteria</taxon>
        <taxon>Rhodospirillales</taxon>
        <taxon>Dongiaceae</taxon>
        <taxon>Aliidongia</taxon>
    </lineage>
</organism>